<protein>
    <submittedName>
        <fullName evidence="2">Uncharacterized protein</fullName>
    </submittedName>
</protein>
<sequence>MFRSSLGQRKRVNDGQPDGFSLKPEKASRAWMTQ</sequence>
<dbReference type="AlphaFoldDB" id="A0A392S883"/>
<feature type="non-terminal residue" evidence="2">
    <location>
        <position position="34"/>
    </location>
</feature>
<organism evidence="2 3">
    <name type="scientific">Trifolium medium</name>
    <dbReference type="NCBI Taxonomy" id="97028"/>
    <lineage>
        <taxon>Eukaryota</taxon>
        <taxon>Viridiplantae</taxon>
        <taxon>Streptophyta</taxon>
        <taxon>Embryophyta</taxon>
        <taxon>Tracheophyta</taxon>
        <taxon>Spermatophyta</taxon>
        <taxon>Magnoliopsida</taxon>
        <taxon>eudicotyledons</taxon>
        <taxon>Gunneridae</taxon>
        <taxon>Pentapetalae</taxon>
        <taxon>rosids</taxon>
        <taxon>fabids</taxon>
        <taxon>Fabales</taxon>
        <taxon>Fabaceae</taxon>
        <taxon>Papilionoideae</taxon>
        <taxon>50 kb inversion clade</taxon>
        <taxon>NPAAA clade</taxon>
        <taxon>Hologalegina</taxon>
        <taxon>IRL clade</taxon>
        <taxon>Trifolieae</taxon>
        <taxon>Trifolium</taxon>
    </lineage>
</organism>
<name>A0A392S883_9FABA</name>
<keyword evidence="3" id="KW-1185">Reference proteome</keyword>
<evidence type="ECO:0000313" key="3">
    <source>
        <dbReference type="Proteomes" id="UP000265520"/>
    </source>
</evidence>
<dbReference type="Proteomes" id="UP000265520">
    <property type="component" value="Unassembled WGS sequence"/>
</dbReference>
<proteinExistence type="predicted"/>
<evidence type="ECO:0000256" key="1">
    <source>
        <dbReference type="SAM" id="MobiDB-lite"/>
    </source>
</evidence>
<feature type="region of interest" description="Disordered" evidence="1">
    <location>
        <begin position="1"/>
        <end position="34"/>
    </location>
</feature>
<accession>A0A392S883</accession>
<evidence type="ECO:0000313" key="2">
    <source>
        <dbReference type="EMBL" id="MCI44115.1"/>
    </source>
</evidence>
<comment type="caution">
    <text evidence="2">The sequence shown here is derived from an EMBL/GenBank/DDBJ whole genome shotgun (WGS) entry which is preliminary data.</text>
</comment>
<dbReference type="EMBL" id="LXQA010326259">
    <property type="protein sequence ID" value="MCI44115.1"/>
    <property type="molecule type" value="Genomic_DNA"/>
</dbReference>
<reference evidence="2 3" key="1">
    <citation type="journal article" date="2018" name="Front. Plant Sci.">
        <title>Red Clover (Trifolium pratense) and Zigzag Clover (T. medium) - A Picture of Genomic Similarities and Differences.</title>
        <authorList>
            <person name="Dluhosova J."/>
            <person name="Istvanek J."/>
            <person name="Nedelnik J."/>
            <person name="Repkova J."/>
        </authorList>
    </citation>
    <scope>NUCLEOTIDE SEQUENCE [LARGE SCALE GENOMIC DNA]</scope>
    <source>
        <strain evidence="3">cv. 10/8</strain>
        <tissue evidence="2">Leaf</tissue>
    </source>
</reference>